<evidence type="ECO:0000256" key="3">
    <source>
        <dbReference type="ARBA" id="ARBA00022692"/>
    </source>
</evidence>
<accession>A0AB73T7M8</accession>
<dbReference type="GO" id="GO:0005886">
    <property type="term" value="C:plasma membrane"/>
    <property type="evidence" value="ECO:0007669"/>
    <property type="project" value="UniProtKB-SubCell"/>
</dbReference>
<dbReference type="AlphaFoldDB" id="A0AB73T7M8"/>
<evidence type="ECO:0000256" key="6">
    <source>
        <dbReference type="ARBA" id="ARBA00034125"/>
    </source>
</evidence>
<protein>
    <submittedName>
        <fullName evidence="9">Uncharacterized membrane protein YjjP (DUF1212 family)</fullName>
    </submittedName>
</protein>
<feature type="transmembrane region" description="Helical" evidence="7">
    <location>
        <begin position="198"/>
        <end position="216"/>
    </location>
</feature>
<dbReference type="InterPro" id="IPR050539">
    <property type="entry name" value="ThrE_Dicarb/AminoAcid_Exp"/>
</dbReference>
<evidence type="ECO:0000313" key="9">
    <source>
        <dbReference type="EMBL" id="PWJ77889.1"/>
    </source>
</evidence>
<evidence type="ECO:0000256" key="5">
    <source>
        <dbReference type="ARBA" id="ARBA00023136"/>
    </source>
</evidence>
<proteinExistence type="inferred from homology"/>
<dbReference type="Proteomes" id="UP000245412">
    <property type="component" value="Unassembled WGS sequence"/>
</dbReference>
<evidence type="ECO:0000256" key="1">
    <source>
        <dbReference type="ARBA" id="ARBA00004651"/>
    </source>
</evidence>
<dbReference type="InterPro" id="IPR010619">
    <property type="entry name" value="ThrE-like_N"/>
</dbReference>
<comment type="subcellular location">
    <subcellularLocation>
        <location evidence="1">Cell membrane</location>
        <topology evidence="1">Multi-pass membrane protein</topology>
    </subcellularLocation>
</comment>
<feature type="transmembrane region" description="Helical" evidence="7">
    <location>
        <begin position="173"/>
        <end position="192"/>
    </location>
</feature>
<organism evidence="9 10">
    <name type="scientific">Murimonas intestini</name>
    <dbReference type="NCBI Taxonomy" id="1337051"/>
    <lineage>
        <taxon>Bacteria</taxon>
        <taxon>Bacillati</taxon>
        <taxon>Bacillota</taxon>
        <taxon>Clostridia</taxon>
        <taxon>Lachnospirales</taxon>
        <taxon>Lachnospiraceae</taxon>
        <taxon>Murimonas</taxon>
    </lineage>
</organism>
<evidence type="ECO:0000259" key="8">
    <source>
        <dbReference type="Pfam" id="PF06738"/>
    </source>
</evidence>
<comment type="similarity">
    <text evidence="6">Belongs to the ThrE exporter (TC 2.A.79) family.</text>
</comment>
<dbReference type="GO" id="GO:0015744">
    <property type="term" value="P:succinate transport"/>
    <property type="evidence" value="ECO:0007669"/>
    <property type="project" value="TreeGrafter"/>
</dbReference>
<evidence type="ECO:0000256" key="2">
    <source>
        <dbReference type="ARBA" id="ARBA00022475"/>
    </source>
</evidence>
<dbReference type="GO" id="GO:0022857">
    <property type="term" value="F:transmembrane transporter activity"/>
    <property type="evidence" value="ECO:0007669"/>
    <property type="project" value="InterPro"/>
</dbReference>
<keyword evidence="4 7" id="KW-1133">Transmembrane helix</keyword>
<name>A0AB73T7M8_9FIRM</name>
<feature type="transmembrane region" description="Helical" evidence="7">
    <location>
        <begin position="236"/>
        <end position="256"/>
    </location>
</feature>
<dbReference type="PANTHER" id="PTHR34390:SF2">
    <property type="entry name" value="SUCCINATE TRANSPORTER SUBUNIT YJJP-RELATED"/>
    <property type="match status" value="1"/>
</dbReference>
<evidence type="ECO:0000256" key="7">
    <source>
        <dbReference type="SAM" id="Phobius"/>
    </source>
</evidence>
<dbReference type="EMBL" id="QGGY01000002">
    <property type="protein sequence ID" value="PWJ77889.1"/>
    <property type="molecule type" value="Genomic_DNA"/>
</dbReference>
<dbReference type="RefSeq" id="WP_109624847.1">
    <property type="nucleotide sequence ID" value="NZ_CABJAT010000002.1"/>
</dbReference>
<feature type="domain" description="Threonine/serine exporter-like N-terminal" evidence="8">
    <location>
        <begin position="13"/>
        <end position="252"/>
    </location>
</feature>
<feature type="transmembrane region" description="Helical" evidence="7">
    <location>
        <begin position="144"/>
        <end position="161"/>
    </location>
</feature>
<comment type="caution">
    <text evidence="9">The sequence shown here is derived from an EMBL/GenBank/DDBJ whole genome shotgun (WGS) entry which is preliminary data.</text>
</comment>
<reference evidence="9 10" key="1">
    <citation type="submission" date="2018-05" db="EMBL/GenBank/DDBJ databases">
        <authorList>
            <person name="Goeker M."/>
            <person name="Huntemann M."/>
            <person name="Clum A."/>
            <person name="Pillay M."/>
            <person name="Palaniappan K."/>
            <person name="Varghese N."/>
            <person name="Mikhailova N."/>
            <person name="Stamatis D."/>
            <person name="Reddy T."/>
            <person name="Daum C."/>
            <person name="Shapiro N."/>
            <person name="Ivanova N."/>
            <person name="Kyrpides N."/>
            <person name="Woyke T."/>
        </authorList>
    </citation>
    <scope>NUCLEOTIDE SEQUENCE [LARGE SCALE GENOMIC DNA]</scope>
    <source>
        <strain evidence="9 10">DSM 26524</strain>
    </source>
</reference>
<keyword evidence="5 7" id="KW-0472">Membrane</keyword>
<gene>
    <name evidence="9" type="ORF">C7383_10222</name>
</gene>
<dbReference type="Pfam" id="PF06738">
    <property type="entry name" value="ThrE"/>
    <property type="match status" value="1"/>
</dbReference>
<sequence length="258" mass="28041">MEEITDYKLLLDTAVLAGEIMIKSGAEIYRVEDTINHILKMSHLKRTEAFVTTTGMFATLDDPGIDAITVVRRIAERDMNLFRIWRVNDLSRQFCEGRITLKEIFRELKHIEQSTYTPFVKDLGTILVAAGFVPLMGGQTVFDILGGGICGLLLVLIQHFGKFIGFNSFIQDVFGSALIAVGAMLMSRIPVLDVNMDVTIISAIMPLVPGAAITTAIRDTLQGDYMAGGAKAIEAFIKAVAIVVGVALGMLLMGGISL</sequence>
<keyword evidence="2" id="KW-1003">Cell membrane</keyword>
<evidence type="ECO:0000313" key="10">
    <source>
        <dbReference type="Proteomes" id="UP000245412"/>
    </source>
</evidence>
<dbReference type="PANTHER" id="PTHR34390">
    <property type="entry name" value="UPF0442 PROTEIN YJJB-RELATED"/>
    <property type="match status" value="1"/>
</dbReference>
<keyword evidence="10" id="KW-1185">Reference proteome</keyword>
<evidence type="ECO:0000256" key="4">
    <source>
        <dbReference type="ARBA" id="ARBA00022989"/>
    </source>
</evidence>
<keyword evidence="3 7" id="KW-0812">Transmembrane</keyword>